<comment type="caution">
    <text evidence="2">The sequence shown here is derived from an EMBL/GenBank/DDBJ whole genome shotgun (WGS) entry which is preliminary data.</text>
</comment>
<evidence type="ECO:0000313" key="3">
    <source>
        <dbReference type="Proteomes" id="UP000253805"/>
    </source>
</evidence>
<name>A0A369NYV2_9ACTN</name>
<keyword evidence="1" id="KW-0472">Membrane</keyword>
<sequence>MALDDFLVLIKAYWKAALIGPIVAIALCVALAFSNGATANYSATSAITVVDPANRGGSSSLLAMAESYAKQNAALLPDATCSATIDSTTTPARLVVTASGPDEANVIEASNIIVDSTISDLHAFMEEYDVKYNRQIDEDREALEAAALDKAQGENGGNVLLSLGLQAKSPLSLYELVATPPVLAKASSFNLKKTCFAALFIGFAASAILLGGIYVVRGPILNSRRLTELTGIEPLADGLLKDDNLEGIRMASANLLLRIRNRYSAVRVIPVSDKTLAKDSCVLHQIKDAISALSKNVHACDSIELYLSKPIPTDVSSLFDIQDHNAVVICARVKSDSEKEFVLLEEELRAANANVVGLMLLA</sequence>
<dbReference type="RefSeq" id="WP_114549014.1">
    <property type="nucleotide sequence ID" value="NZ_PPUT01000013.1"/>
</dbReference>
<dbReference type="Proteomes" id="UP000253805">
    <property type="component" value="Unassembled WGS sequence"/>
</dbReference>
<gene>
    <name evidence="2" type="ORF">C1850_06205</name>
</gene>
<protein>
    <recommendedName>
        <fullName evidence="4">Polysaccharide chain length determinant N-terminal domain-containing protein</fullName>
    </recommendedName>
</protein>
<keyword evidence="1" id="KW-1133">Transmembrane helix</keyword>
<organism evidence="2 3">
    <name type="scientific">Adlercreutzia equolifaciens subsp. celatus</name>
    <dbReference type="NCBI Taxonomy" id="394340"/>
    <lineage>
        <taxon>Bacteria</taxon>
        <taxon>Bacillati</taxon>
        <taxon>Actinomycetota</taxon>
        <taxon>Coriobacteriia</taxon>
        <taxon>Eggerthellales</taxon>
        <taxon>Eggerthellaceae</taxon>
        <taxon>Adlercreutzia</taxon>
    </lineage>
</organism>
<feature type="transmembrane region" description="Helical" evidence="1">
    <location>
        <begin position="195"/>
        <end position="216"/>
    </location>
</feature>
<dbReference type="EMBL" id="PPUT01000013">
    <property type="protein sequence ID" value="RDC44670.1"/>
    <property type="molecule type" value="Genomic_DNA"/>
</dbReference>
<proteinExistence type="predicted"/>
<evidence type="ECO:0000313" key="2">
    <source>
        <dbReference type="EMBL" id="RDC44670.1"/>
    </source>
</evidence>
<evidence type="ECO:0000256" key="1">
    <source>
        <dbReference type="SAM" id="Phobius"/>
    </source>
</evidence>
<feature type="transmembrane region" description="Helical" evidence="1">
    <location>
        <begin position="12"/>
        <end position="33"/>
    </location>
</feature>
<dbReference type="AlphaFoldDB" id="A0A369NYV2"/>
<reference evidence="2 3" key="1">
    <citation type="journal article" date="2018" name="Elife">
        <title>Discovery and characterization of a prevalent human gut bacterial enzyme sufficient for the inactivation of a family of plant toxins.</title>
        <authorList>
            <person name="Koppel N."/>
            <person name="Bisanz J.E."/>
            <person name="Pandelia M.E."/>
            <person name="Turnbaugh P.J."/>
            <person name="Balskus E.P."/>
        </authorList>
    </citation>
    <scope>NUCLEOTIDE SEQUENCE [LARGE SCALE GENOMIC DNA]</scope>
    <source>
        <strain evidence="2 3">OB21 GAM 11</strain>
    </source>
</reference>
<evidence type="ECO:0008006" key="4">
    <source>
        <dbReference type="Google" id="ProtNLM"/>
    </source>
</evidence>
<accession>A0A369NYV2</accession>
<keyword evidence="1" id="KW-0812">Transmembrane</keyword>